<dbReference type="PANTHER" id="PTHR19271">
    <property type="entry name" value="CYTOCHROME B"/>
    <property type="match status" value="1"/>
</dbReference>
<dbReference type="InterPro" id="IPR036150">
    <property type="entry name" value="Cyt_b/b6_C_sf"/>
</dbReference>
<feature type="transmembrane region" description="Helical" evidence="17">
    <location>
        <begin position="371"/>
        <end position="390"/>
    </location>
</feature>
<dbReference type="RefSeq" id="WP_080986833.1">
    <property type="nucleotide sequence ID" value="NZ_CP021509.1"/>
</dbReference>
<evidence type="ECO:0000256" key="14">
    <source>
        <dbReference type="PIRSR" id="PIRSR038885-1"/>
    </source>
</evidence>
<dbReference type="OrthoDB" id="9804503at2"/>
<keyword evidence="10 16" id="KW-0249">Electron transport</keyword>
<proteinExistence type="inferred from homology"/>
<dbReference type="Pfam" id="PF00032">
    <property type="entry name" value="Cytochrom_B_C"/>
    <property type="match status" value="1"/>
</dbReference>
<evidence type="ECO:0000256" key="8">
    <source>
        <dbReference type="ARBA" id="ARBA00022692"/>
    </source>
</evidence>
<keyword evidence="7 16" id="KW-0679">Respiratory chain</keyword>
<feature type="transmembrane region" description="Helical" evidence="17">
    <location>
        <begin position="160"/>
        <end position="180"/>
    </location>
</feature>
<evidence type="ECO:0000256" key="13">
    <source>
        <dbReference type="ARBA" id="ARBA00023136"/>
    </source>
</evidence>
<dbReference type="Gene3D" id="1.20.810.10">
    <property type="entry name" value="Cytochrome Bc1 Complex, Chain C"/>
    <property type="match status" value="1"/>
</dbReference>
<evidence type="ECO:0000256" key="10">
    <source>
        <dbReference type="ARBA" id="ARBA00022982"/>
    </source>
</evidence>
<dbReference type="PANTHER" id="PTHR19271:SF16">
    <property type="entry name" value="CYTOCHROME B"/>
    <property type="match status" value="1"/>
</dbReference>
<dbReference type="InterPro" id="IPR005797">
    <property type="entry name" value="Cyt_b/b6_N"/>
</dbReference>
<evidence type="ECO:0000256" key="12">
    <source>
        <dbReference type="ARBA" id="ARBA00023004"/>
    </source>
</evidence>
<gene>
    <name evidence="20" type="ORF">S1001342_02060</name>
</gene>
<feature type="binding site" description="axial binding residue" evidence="15">
    <location>
        <position position="162"/>
    </location>
    <ligand>
        <name>heme b</name>
        <dbReference type="ChEBI" id="CHEBI:60344"/>
        <label>b562</label>
    </ligand>
    <ligandPart>
        <name>Fe</name>
        <dbReference type="ChEBI" id="CHEBI:18248"/>
    </ligandPart>
</feature>
<keyword evidence="13 17" id="KW-0472">Membrane</keyword>
<keyword evidence="9 15" id="KW-0479">Metal-binding</keyword>
<evidence type="ECO:0000256" key="9">
    <source>
        <dbReference type="ARBA" id="ARBA00022723"/>
    </source>
</evidence>
<comment type="subcellular location">
    <subcellularLocation>
        <location evidence="2">Membrane</location>
        <topology evidence="2">Multi-pass membrane protein</topology>
    </subcellularLocation>
</comment>
<evidence type="ECO:0000256" key="1">
    <source>
        <dbReference type="ARBA" id="ARBA00002444"/>
    </source>
</evidence>
<dbReference type="GO" id="GO:0008121">
    <property type="term" value="F:quinol-cytochrome-c reductase activity"/>
    <property type="evidence" value="ECO:0007669"/>
    <property type="project" value="InterPro"/>
</dbReference>
<dbReference type="Pfam" id="PF00033">
    <property type="entry name" value="Cytochrome_B"/>
    <property type="match status" value="1"/>
</dbReference>
<dbReference type="GO" id="GO:0022904">
    <property type="term" value="P:respiratory electron transport chain"/>
    <property type="evidence" value="ECO:0007669"/>
    <property type="project" value="InterPro"/>
</dbReference>
<dbReference type="InterPro" id="IPR030689">
    <property type="entry name" value="Cytochrome_b"/>
</dbReference>
<dbReference type="PIRSF" id="PIRSF038885">
    <property type="entry name" value="COB"/>
    <property type="match status" value="1"/>
</dbReference>
<feature type="domain" description="Cytochrome b/b6 C-terminal region profile" evidence="19">
    <location>
        <begin position="293"/>
        <end position="463"/>
    </location>
</feature>
<keyword evidence="5 16" id="KW-0813">Transport</keyword>
<feature type="transmembrane region" description="Helical" evidence="17">
    <location>
        <begin position="109"/>
        <end position="132"/>
    </location>
</feature>
<dbReference type="InterPro" id="IPR016174">
    <property type="entry name" value="Di-haem_cyt_TM"/>
</dbReference>
<keyword evidence="12 15" id="KW-0408">Iron</keyword>
<evidence type="ECO:0000256" key="7">
    <source>
        <dbReference type="ARBA" id="ARBA00022660"/>
    </source>
</evidence>
<dbReference type="EMBL" id="CP021509">
    <property type="protein sequence ID" value="ARW48373.1"/>
    <property type="molecule type" value="Genomic_DNA"/>
</dbReference>
<feature type="transmembrane region" description="Helical" evidence="17">
    <location>
        <begin position="431"/>
        <end position="452"/>
    </location>
</feature>
<feature type="binding site" description="axial binding residue" evidence="15">
    <location>
        <position position="277"/>
    </location>
    <ligand>
        <name>heme b</name>
        <dbReference type="ChEBI" id="CHEBI:60344"/>
        <label>b566</label>
    </ligand>
    <ligandPart>
        <name>Fe</name>
        <dbReference type="ChEBI" id="CHEBI:18248"/>
    </ligandPart>
</feature>
<evidence type="ECO:0000256" key="11">
    <source>
        <dbReference type="ARBA" id="ARBA00022989"/>
    </source>
</evidence>
<dbReference type="PROSITE" id="PS51002">
    <property type="entry name" value="CYTB_NTER"/>
    <property type="match status" value="1"/>
</dbReference>
<evidence type="ECO:0000256" key="17">
    <source>
        <dbReference type="SAM" id="Phobius"/>
    </source>
</evidence>
<comment type="similarity">
    <text evidence="16">Belongs to the cytochrome b family.</text>
</comment>
<name>A0A1Y0XZK1_ACEPA</name>
<feature type="binding site" evidence="14">
    <location>
        <position position="282"/>
    </location>
    <ligand>
        <name>a ubiquinone</name>
        <dbReference type="ChEBI" id="CHEBI:16389"/>
    </ligand>
</feature>
<evidence type="ECO:0000313" key="20">
    <source>
        <dbReference type="EMBL" id="ARW48373.1"/>
    </source>
</evidence>
<feature type="transmembrane region" description="Helical" evidence="17">
    <location>
        <begin position="192"/>
        <end position="214"/>
    </location>
</feature>
<reference evidence="20 21" key="1">
    <citation type="submission" date="2017-05" db="EMBL/GenBank/DDBJ databases">
        <title>Genome sequence of Acetobacter pasteurianus subsp. pasteurianus strain SRCM101342.</title>
        <authorList>
            <person name="Cho S.H."/>
        </authorList>
    </citation>
    <scope>NUCLEOTIDE SEQUENCE [LARGE SCALE GENOMIC DNA]</scope>
    <source>
        <strain evidence="20 21">SRCM101342</strain>
    </source>
</reference>
<keyword evidence="8 16" id="KW-0812">Transmembrane</keyword>
<dbReference type="GO" id="GO:0016491">
    <property type="term" value="F:oxidoreductase activity"/>
    <property type="evidence" value="ECO:0007669"/>
    <property type="project" value="InterPro"/>
</dbReference>
<protein>
    <recommendedName>
        <fullName evidence="4 16">Cytochrome b</fullName>
    </recommendedName>
</protein>
<dbReference type="GO" id="GO:0046872">
    <property type="term" value="F:metal ion binding"/>
    <property type="evidence" value="ECO:0007669"/>
    <property type="project" value="UniProtKB-KW"/>
</dbReference>
<comment type="cofactor">
    <cofactor evidence="15">
        <name>heme</name>
        <dbReference type="ChEBI" id="CHEBI:30413"/>
    </cofactor>
    <text evidence="15">Binds 2 heme groups non-covalently.</text>
</comment>
<evidence type="ECO:0000256" key="3">
    <source>
        <dbReference type="ARBA" id="ARBA00011649"/>
    </source>
</evidence>
<comment type="subunit">
    <text evidence="3 16">The main subunits of complex b-c1 are: cytochrome b, cytochrome c1 and the Rieske protein.</text>
</comment>
<feature type="domain" description="Cytochrome b/b6 N-terminal region profile" evidence="18">
    <location>
        <begin position="79"/>
        <end position="290"/>
    </location>
</feature>
<keyword evidence="6 15" id="KW-0349">Heme</keyword>
<dbReference type="GO" id="GO:0045275">
    <property type="term" value="C:respiratory chain complex III"/>
    <property type="evidence" value="ECO:0007669"/>
    <property type="project" value="InterPro"/>
</dbReference>
<dbReference type="InterPro" id="IPR005798">
    <property type="entry name" value="Cyt_b/b6_C"/>
</dbReference>
<dbReference type="SUPFAM" id="SSF81648">
    <property type="entry name" value="a domain/subunit of cytochrome bc1 complex (Ubiquinol-cytochrome c reductase)"/>
    <property type="match status" value="1"/>
</dbReference>
<comment type="function">
    <text evidence="1 16">Component of the ubiquinol-cytochrome c reductase complex (complex III or cytochrome b-c1 complex), which is a respiratory chain that generates an electrochemical potential coupled to ATP synthesis.</text>
</comment>
<evidence type="ECO:0000256" key="2">
    <source>
        <dbReference type="ARBA" id="ARBA00004141"/>
    </source>
</evidence>
<dbReference type="SUPFAM" id="SSF81342">
    <property type="entry name" value="Transmembrane di-heme cytochromes"/>
    <property type="match status" value="1"/>
</dbReference>
<evidence type="ECO:0000256" key="6">
    <source>
        <dbReference type="ARBA" id="ARBA00022617"/>
    </source>
</evidence>
<dbReference type="Proteomes" id="UP000196205">
    <property type="component" value="Chromosome"/>
</dbReference>
<dbReference type="InterPro" id="IPR048259">
    <property type="entry name" value="Cytochrome_b_N_euk/bac"/>
</dbReference>
<keyword evidence="11 17" id="KW-1133">Transmembrane helix</keyword>
<organism evidence="20 21">
    <name type="scientific">Acetobacter pasteurianus subsp. pasteurianus</name>
    <dbReference type="NCBI Taxonomy" id="481145"/>
    <lineage>
        <taxon>Bacteria</taxon>
        <taxon>Pseudomonadati</taxon>
        <taxon>Pseudomonadota</taxon>
        <taxon>Alphaproteobacteria</taxon>
        <taxon>Acetobacterales</taxon>
        <taxon>Acetobacteraceae</taxon>
        <taxon>Acetobacter</taxon>
    </lineage>
</organism>
<comment type="cofactor">
    <cofactor evidence="16">
        <name>heme b</name>
        <dbReference type="ChEBI" id="CHEBI:60344"/>
    </cofactor>
    <text evidence="16">Binds 2 heme groups non-covalently.</text>
</comment>
<accession>A0A1Y0XZK1</accession>
<feature type="binding site" description="axial binding residue" evidence="15">
    <location>
        <position position="263"/>
    </location>
    <ligand>
        <name>heme b</name>
        <dbReference type="ChEBI" id="CHEBI:60344"/>
        <label>b562</label>
    </ligand>
    <ligandPart>
        <name>Fe</name>
        <dbReference type="ChEBI" id="CHEBI:18248"/>
    </ligandPart>
</feature>
<dbReference type="CDD" id="cd00284">
    <property type="entry name" value="Cytochrome_b_N"/>
    <property type="match status" value="1"/>
</dbReference>
<dbReference type="InterPro" id="IPR027387">
    <property type="entry name" value="Cytb/b6-like_sf"/>
</dbReference>
<evidence type="ECO:0000256" key="16">
    <source>
        <dbReference type="RuleBase" id="RU003385"/>
    </source>
</evidence>
<dbReference type="AlphaFoldDB" id="A0A1Y0XZK1"/>
<evidence type="ECO:0000259" key="18">
    <source>
        <dbReference type="PROSITE" id="PS51002"/>
    </source>
</evidence>
<feature type="transmembrane region" description="Helical" evidence="17">
    <location>
        <begin position="312"/>
        <end position="329"/>
    </location>
</feature>
<evidence type="ECO:0000256" key="4">
    <source>
        <dbReference type="ARBA" id="ARBA00013531"/>
    </source>
</evidence>
<sequence>MRFASYAGRRNDFNLYALHISSEPWIPHIAFGYALPSLTATAEHGALPAPVSASQHGFTMSIPDQKQTSASSTPPYSGLAGWINRRLPVISAFRAEYVDFRVPRNLNGWWNFGAILTLVLGLMLASGIFLAMNYTPTDAGAFLSVEAIERQLSGGWLLRAMHMTGANLFLAALYLHLFRGLYYGSYKAPRELLWLTGLVLMLMVMATAFAGYLLPWGQMSYWGADVITKAVGAIPGIGPTLEHIMTGSDHLGDIFLHRFFVLHFVLAFLIVGVVGMHVAAVHVSGSNNPTGVEPRTPKDTVPFYPYYVSKDLVGLILFAMVFAALMFFWPNMLIEPDNYTPADPMHTPADIEPEWYFLPFYGLLQSVPSKFGGLVAAAGSLLVLFALPWLDRSPVRSMRFRPLCRIGLLGVVCAFIVLADAGKHHAQGGWLIAARLAGLYYFGYFLVFLPLVSRTEKTRPLPSSIAASQGDA</sequence>
<dbReference type="PROSITE" id="PS51003">
    <property type="entry name" value="CYTB_CTER"/>
    <property type="match status" value="1"/>
</dbReference>
<evidence type="ECO:0000313" key="21">
    <source>
        <dbReference type="Proteomes" id="UP000196205"/>
    </source>
</evidence>
<evidence type="ECO:0000256" key="5">
    <source>
        <dbReference type="ARBA" id="ARBA00022448"/>
    </source>
</evidence>
<feature type="transmembrane region" description="Helical" evidence="17">
    <location>
        <begin position="260"/>
        <end position="281"/>
    </location>
</feature>
<evidence type="ECO:0000256" key="15">
    <source>
        <dbReference type="PIRSR" id="PIRSR038885-2"/>
    </source>
</evidence>
<feature type="transmembrane region" description="Helical" evidence="17">
    <location>
        <begin position="402"/>
        <end position="419"/>
    </location>
</feature>
<feature type="binding site" description="axial binding residue" evidence="15">
    <location>
        <position position="176"/>
    </location>
    <ligand>
        <name>heme b</name>
        <dbReference type="ChEBI" id="CHEBI:60344"/>
        <label>b566</label>
    </ligand>
    <ligandPart>
        <name>Fe</name>
        <dbReference type="ChEBI" id="CHEBI:18248"/>
    </ligandPart>
</feature>
<evidence type="ECO:0000259" key="19">
    <source>
        <dbReference type="PROSITE" id="PS51003"/>
    </source>
</evidence>